<keyword evidence="1" id="KW-1133">Transmembrane helix</keyword>
<feature type="transmembrane region" description="Helical" evidence="1">
    <location>
        <begin position="139"/>
        <end position="160"/>
    </location>
</feature>
<feature type="transmembrane region" description="Helical" evidence="1">
    <location>
        <begin position="6"/>
        <end position="25"/>
    </location>
</feature>
<dbReference type="GO" id="GO:0016740">
    <property type="term" value="F:transferase activity"/>
    <property type="evidence" value="ECO:0007669"/>
    <property type="project" value="UniProtKB-KW"/>
</dbReference>
<keyword evidence="3" id="KW-1185">Reference proteome</keyword>
<feature type="transmembrane region" description="Helical" evidence="1">
    <location>
        <begin position="312"/>
        <end position="334"/>
    </location>
</feature>
<feature type="transmembrane region" description="Helical" evidence="1">
    <location>
        <begin position="242"/>
        <end position="260"/>
    </location>
</feature>
<dbReference type="Proteomes" id="UP001154240">
    <property type="component" value="Unassembled WGS sequence"/>
</dbReference>
<protein>
    <submittedName>
        <fullName evidence="2">Prolipoprotein diacylglyceryl transferase</fullName>
    </submittedName>
</protein>
<feature type="transmembrane region" description="Helical" evidence="1">
    <location>
        <begin position="52"/>
        <end position="76"/>
    </location>
</feature>
<keyword evidence="1" id="KW-0472">Membrane</keyword>
<keyword evidence="1" id="KW-0812">Transmembrane</keyword>
<organism evidence="2 3">
    <name type="scientific">Thiovibrio frasassiensis</name>
    <dbReference type="NCBI Taxonomy" id="2984131"/>
    <lineage>
        <taxon>Bacteria</taxon>
        <taxon>Pseudomonadati</taxon>
        <taxon>Thermodesulfobacteriota</taxon>
        <taxon>Desulfobulbia</taxon>
        <taxon>Desulfobulbales</taxon>
        <taxon>Thiovibrionaceae</taxon>
        <taxon>Thiovibrio</taxon>
    </lineage>
</organism>
<evidence type="ECO:0000256" key="1">
    <source>
        <dbReference type="SAM" id="Phobius"/>
    </source>
</evidence>
<sequence length="351" mass="37455">MSNSLFILILGLTLLPLLLWAYTVLPREKWQIIAAIPTKKGEADGCWHGTNLTYYGALLASGSLFGAMAFFLLLGALSIPMWAILALILGVMGCSVAAAKLLAVAVEKKQNTFTVGGAAIIGLLSMPPAVAVYNSLAPAWAAPPLALIPVMAALSAAYLLGEGIGRLACLSFGCCYGKPLSELGPRTRRFFTPFAATFHGPTKKIAYASGLAGVGVVPIQAITSLLSVTIGLAAMYLFLEGYFRSAFLLAALFALGWRILSEYFRADYRGEGKFSAYQQMALWGMGYCTLLALYANSGAGSRTDLNAGLASLWSPAALLFFQALWLLLFIYTGFSSVTGARLTFHVREEKI</sequence>
<reference evidence="2" key="1">
    <citation type="journal article" date="2022" name="bioRxiv">
        <title>Thiovibrio frasassiensisgen. nov., sp. nov., an autotrophic, elemental sulfur disproportionating bacterium isolated from sulfidic karst sediment, and proposal of Thiovibrionaceae fam. nov.</title>
        <authorList>
            <person name="Aronson H."/>
            <person name="Thomas C."/>
            <person name="Bhattacharyya M."/>
            <person name="Eckstein S."/>
            <person name="Jensen S."/>
            <person name="Barco R."/>
            <person name="Macalady J."/>
            <person name="Amend J."/>
        </authorList>
    </citation>
    <scope>NUCLEOTIDE SEQUENCE</scope>
    <source>
        <strain evidence="2">RS19-109</strain>
    </source>
</reference>
<feature type="transmembrane region" description="Helical" evidence="1">
    <location>
        <begin position="281"/>
        <end position="300"/>
    </location>
</feature>
<gene>
    <name evidence="2" type="ORF">OLX77_08530</name>
</gene>
<accession>A0A9X4MHY7</accession>
<dbReference type="EMBL" id="JAPHEH010000001">
    <property type="protein sequence ID" value="MDG4476200.1"/>
    <property type="molecule type" value="Genomic_DNA"/>
</dbReference>
<comment type="caution">
    <text evidence="2">The sequence shown here is derived from an EMBL/GenBank/DDBJ whole genome shotgun (WGS) entry which is preliminary data.</text>
</comment>
<evidence type="ECO:0000313" key="3">
    <source>
        <dbReference type="Proteomes" id="UP001154240"/>
    </source>
</evidence>
<name>A0A9X4MHY7_9BACT</name>
<dbReference type="AlphaFoldDB" id="A0A9X4MHY7"/>
<feature type="transmembrane region" description="Helical" evidence="1">
    <location>
        <begin position="211"/>
        <end position="236"/>
    </location>
</feature>
<proteinExistence type="predicted"/>
<feature type="transmembrane region" description="Helical" evidence="1">
    <location>
        <begin position="113"/>
        <end position="133"/>
    </location>
</feature>
<reference evidence="2" key="2">
    <citation type="submission" date="2022-10" db="EMBL/GenBank/DDBJ databases">
        <authorList>
            <person name="Aronson H.S."/>
        </authorList>
    </citation>
    <scope>NUCLEOTIDE SEQUENCE</scope>
    <source>
        <strain evidence="2">RS19-109</strain>
    </source>
</reference>
<evidence type="ECO:0000313" key="2">
    <source>
        <dbReference type="EMBL" id="MDG4476200.1"/>
    </source>
</evidence>
<dbReference type="RefSeq" id="WP_307633170.1">
    <property type="nucleotide sequence ID" value="NZ_JAPHEH010000001.1"/>
</dbReference>
<keyword evidence="2" id="KW-0808">Transferase</keyword>
<feature type="transmembrane region" description="Helical" evidence="1">
    <location>
        <begin position="82"/>
        <end position="106"/>
    </location>
</feature>